<dbReference type="InterPro" id="IPR029063">
    <property type="entry name" value="SAM-dependent_MTases_sf"/>
</dbReference>
<sequence>MPTDNLPRHFIGDTRIDATLHRLYAATLRADPPARQAALARGLDEGAPGFYDAMKDAYLPVTPDFGMLLHLLVRTTRARMAVEFGTSFGISTIWIAAALRANGGGRLVTTEMNAEKADGAHRNLCEAGLDDLVEIRTGLAEHTLRRPLGGPLGFVLLDGEKSAYLPVLQLLEPDLATGAPVVADNTGMAGARAFLDHVREPRNGYRSADLLTQALGALHPCTLLLRG</sequence>
<keyword evidence="5" id="KW-1185">Reference proteome</keyword>
<dbReference type="GO" id="GO:0008171">
    <property type="term" value="F:O-methyltransferase activity"/>
    <property type="evidence" value="ECO:0007669"/>
    <property type="project" value="InterPro"/>
</dbReference>
<accession>A0A6J5ETN5</accession>
<evidence type="ECO:0000313" key="4">
    <source>
        <dbReference type="EMBL" id="VWC33903.1"/>
    </source>
</evidence>
<name>A0A6J5ETN5_9BURK</name>
<dbReference type="Proteomes" id="UP000494330">
    <property type="component" value="Unassembled WGS sequence"/>
</dbReference>
<dbReference type="Pfam" id="PF13578">
    <property type="entry name" value="Methyltransf_24"/>
    <property type="match status" value="1"/>
</dbReference>
<reference evidence="4 5" key="1">
    <citation type="submission" date="2019-09" db="EMBL/GenBank/DDBJ databases">
        <authorList>
            <person name="Depoorter E."/>
        </authorList>
    </citation>
    <scope>NUCLEOTIDE SEQUENCE [LARGE SCALE GENOMIC DNA]</scope>
    <source>
        <strain evidence="4">LMG 30113</strain>
    </source>
</reference>
<keyword evidence="1 4" id="KW-0489">Methyltransferase</keyword>
<dbReference type="PANTHER" id="PTHR43167">
    <property type="entry name" value="PUTATIVE (AFU_ORTHOLOGUE AFUA_6G01830)-RELATED"/>
    <property type="match status" value="1"/>
</dbReference>
<dbReference type="RefSeq" id="WP_052001041.1">
    <property type="nucleotide sequence ID" value="NZ_CABVQD010000035.1"/>
</dbReference>
<dbReference type="SUPFAM" id="SSF53335">
    <property type="entry name" value="S-adenosyl-L-methionine-dependent methyltransferases"/>
    <property type="match status" value="1"/>
</dbReference>
<dbReference type="InterPro" id="IPR002935">
    <property type="entry name" value="SAM_O-MeTrfase"/>
</dbReference>
<proteinExistence type="predicted"/>
<evidence type="ECO:0000313" key="5">
    <source>
        <dbReference type="Proteomes" id="UP000494330"/>
    </source>
</evidence>
<gene>
    <name evidence="4" type="ORF">BPA30113_06459</name>
</gene>
<dbReference type="Gene3D" id="3.40.50.150">
    <property type="entry name" value="Vaccinia Virus protein VP39"/>
    <property type="match status" value="1"/>
</dbReference>
<evidence type="ECO:0000256" key="3">
    <source>
        <dbReference type="ARBA" id="ARBA00022691"/>
    </source>
</evidence>
<dbReference type="EMBL" id="CABVQD010000035">
    <property type="protein sequence ID" value="VWC33903.1"/>
    <property type="molecule type" value="Genomic_DNA"/>
</dbReference>
<dbReference type="PROSITE" id="PS51682">
    <property type="entry name" value="SAM_OMT_I"/>
    <property type="match status" value="1"/>
</dbReference>
<dbReference type="AlphaFoldDB" id="A0A6J5ETN5"/>
<dbReference type="PANTHER" id="PTHR43167:SF1">
    <property type="entry name" value="PUTATIVE (AFU_ORTHOLOGUE AFUA_6G01830)-RELATED"/>
    <property type="match status" value="1"/>
</dbReference>
<evidence type="ECO:0000256" key="1">
    <source>
        <dbReference type="ARBA" id="ARBA00022603"/>
    </source>
</evidence>
<dbReference type="GO" id="GO:0032259">
    <property type="term" value="P:methylation"/>
    <property type="evidence" value="ECO:0007669"/>
    <property type="project" value="UniProtKB-KW"/>
</dbReference>
<keyword evidence="2 4" id="KW-0808">Transferase</keyword>
<protein>
    <submittedName>
        <fullName evidence="4">O-methyltransferase</fullName>
    </submittedName>
</protein>
<organism evidence="4 5">
    <name type="scientific">Burkholderia paludis</name>
    <dbReference type="NCBI Taxonomy" id="1506587"/>
    <lineage>
        <taxon>Bacteria</taxon>
        <taxon>Pseudomonadati</taxon>
        <taxon>Pseudomonadota</taxon>
        <taxon>Betaproteobacteria</taxon>
        <taxon>Burkholderiales</taxon>
        <taxon>Burkholderiaceae</taxon>
        <taxon>Burkholderia</taxon>
        <taxon>Burkholderia cepacia complex</taxon>
    </lineage>
</organism>
<keyword evidence="3" id="KW-0949">S-adenosyl-L-methionine</keyword>
<evidence type="ECO:0000256" key="2">
    <source>
        <dbReference type="ARBA" id="ARBA00022679"/>
    </source>
</evidence>